<name>A0A2A2EIZ2_9BIFI</name>
<comment type="caution">
    <text evidence="1">The sequence shown here is derived from an EMBL/GenBank/DDBJ whole genome shotgun (WGS) entry which is preliminary data.</text>
</comment>
<dbReference type="InterPro" id="IPR007922">
    <property type="entry name" value="DciA-like"/>
</dbReference>
<accession>A0A2A2EIZ2</accession>
<dbReference type="AlphaFoldDB" id="A0A2A2EIZ2"/>
<reference evidence="1 2" key="1">
    <citation type="journal article" date="2017" name="ISME J.">
        <title>Unveiling bifidobacterial biogeography across the mammalian branch of the tree of life.</title>
        <authorList>
            <person name="Milani C."/>
            <person name="Mangifesta M."/>
            <person name="Mancabelli L."/>
            <person name="Lugli G.A."/>
            <person name="James K."/>
            <person name="Duranti S."/>
            <person name="Turroni F."/>
            <person name="Ferrario C."/>
            <person name="Ossiprandi M.C."/>
            <person name="van Sinderen D."/>
            <person name="Ventura M."/>
        </authorList>
    </citation>
    <scope>NUCLEOTIDE SEQUENCE [LARGE SCALE GENOMIC DNA]</scope>
    <source>
        <strain evidence="2">Ham19E</strain>
    </source>
</reference>
<dbReference type="PANTHER" id="PTHR36456">
    <property type="entry name" value="UPF0232 PROTEIN SCO3875"/>
    <property type="match status" value="1"/>
</dbReference>
<evidence type="ECO:0000313" key="1">
    <source>
        <dbReference type="EMBL" id="PAU69033.1"/>
    </source>
</evidence>
<dbReference type="Proteomes" id="UP000218399">
    <property type="component" value="Unassembled WGS sequence"/>
</dbReference>
<organism evidence="1 2">
    <name type="scientific">Bifidobacterium criceti</name>
    <dbReference type="NCBI Taxonomy" id="1960969"/>
    <lineage>
        <taxon>Bacteria</taxon>
        <taxon>Bacillati</taxon>
        <taxon>Actinomycetota</taxon>
        <taxon>Actinomycetes</taxon>
        <taxon>Bifidobacteriales</taxon>
        <taxon>Bifidobacteriaceae</taxon>
        <taxon>Bifidobacterium</taxon>
    </lineage>
</organism>
<dbReference type="PANTHER" id="PTHR36456:SF1">
    <property type="entry name" value="UPF0232 PROTEIN SCO3875"/>
    <property type="match status" value="1"/>
</dbReference>
<dbReference type="Pfam" id="PF05258">
    <property type="entry name" value="DciA"/>
    <property type="match status" value="1"/>
</dbReference>
<keyword evidence="2" id="KW-1185">Reference proteome</keyword>
<protein>
    <submittedName>
        <fullName evidence="1">Zn-ribbon-containing, RNA-binding like protein</fullName>
    </submittedName>
</protein>
<dbReference type="EMBL" id="MVOH01000001">
    <property type="protein sequence ID" value="PAU69033.1"/>
    <property type="molecule type" value="Genomic_DNA"/>
</dbReference>
<sequence>MQVPIAVTLNLDERKLAAEEFARVAKKAGLIRERRIRREEALENFGKPGRDPHELGDVFATIIRKSGWGPRLQMASLESDWAAIVGDVNARHSRVASYVDGVLTIAADSPSWTQQLTAIAPTLKERIAERLSGLRIDDVRVTGPQAHGRGVRMMKYVQQNTRKPMRGGAR</sequence>
<proteinExistence type="predicted"/>
<dbReference type="OrthoDB" id="5516926at2"/>
<gene>
    <name evidence="1" type="ORF">B1526_0014</name>
</gene>
<dbReference type="RefSeq" id="WP_095614107.1">
    <property type="nucleotide sequence ID" value="NZ_MVOH01000001.1"/>
</dbReference>
<evidence type="ECO:0000313" key="2">
    <source>
        <dbReference type="Proteomes" id="UP000218399"/>
    </source>
</evidence>